<protein>
    <recommendedName>
        <fullName evidence="1">Peptidase M20 dimerisation domain-containing protein</fullName>
    </recommendedName>
</protein>
<dbReference type="EMBL" id="JABSTR010000007">
    <property type="protein sequence ID" value="KAH9375529.1"/>
    <property type="molecule type" value="Genomic_DNA"/>
</dbReference>
<gene>
    <name evidence="2" type="ORF">HPB48_004180</name>
</gene>
<dbReference type="OMA" id="ETEICMM"/>
<dbReference type="SUPFAM" id="SSF53187">
    <property type="entry name" value="Zn-dependent exopeptidases"/>
    <property type="match status" value="1"/>
</dbReference>
<reference evidence="2 3" key="1">
    <citation type="journal article" date="2020" name="Cell">
        <title>Large-Scale Comparative Analyses of Tick Genomes Elucidate Their Genetic Diversity and Vector Capacities.</title>
        <authorList>
            <consortium name="Tick Genome and Microbiome Consortium (TIGMIC)"/>
            <person name="Jia N."/>
            <person name="Wang J."/>
            <person name="Shi W."/>
            <person name="Du L."/>
            <person name="Sun Y."/>
            <person name="Zhan W."/>
            <person name="Jiang J.F."/>
            <person name="Wang Q."/>
            <person name="Zhang B."/>
            <person name="Ji P."/>
            <person name="Bell-Sakyi L."/>
            <person name="Cui X.M."/>
            <person name="Yuan T.T."/>
            <person name="Jiang B.G."/>
            <person name="Yang W.F."/>
            <person name="Lam T.T."/>
            <person name="Chang Q.C."/>
            <person name="Ding S.J."/>
            <person name="Wang X.J."/>
            <person name="Zhu J.G."/>
            <person name="Ruan X.D."/>
            <person name="Zhao L."/>
            <person name="Wei J.T."/>
            <person name="Ye R.Z."/>
            <person name="Que T.C."/>
            <person name="Du C.H."/>
            <person name="Zhou Y.H."/>
            <person name="Cheng J.X."/>
            <person name="Dai P.F."/>
            <person name="Guo W.B."/>
            <person name="Han X.H."/>
            <person name="Huang E.J."/>
            <person name="Li L.F."/>
            <person name="Wei W."/>
            <person name="Gao Y.C."/>
            <person name="Liu J.Z."/>
            <person name="Shao H.Z."/>
            <person name="Wang X."/>
            <person name="Wang C.C."/>
            <person name="Yang T.C."/>
            <person name="Huo Q.B."/>
            <person name="Li W."/>
            <person name="Chen H.Y."/>
            <person name="Chen S.E."/>
            <person name="Zhou L.G."/>
            <person name="Ni X.B."/>
            <person name="Tian J.H."/>
            <person name="Sheng Y."/>
            <person name="Liu T."/>
            <person name="Pan Y.S."/>
            <person name="Xia L.Y."/>
            <person name="Li J."/>
            <person name="Zhao F."/>
            <person name="Cao W.C."/>
        </authorList>
    </citation>
    <scope>NUCLEOTIDE SEQUENCE [LARGE SCALE GENOMIC DNA]</scope>
    <source>
        <strain evidence="2">HaeL-2018</strain>
    </source>
</reference>
<dbReference type="OrthoDB" id="6119954at2759"/>
<dbReference type="AlphaFoldDB" id="A0A9J6GKV9"/>
<dbReference type="InterPro" id="IPR052030">
    <property type="entry name" value="Peptidase_M20/M20A_hydrolases"/>
</dbReference>
<sequence length="276" mass="29987">MGTPAEENHGGKEMLLRKGAFSDVDVAIMAHPVDQDSLRIAVCAAQQVTVHFKGKGTHAAACPWDGVNALDAAVAAYVNVSLLRQQMKPTCRLHGIIVAAGTYPNIIPETSKLVYHIRGETAKDLDDLVPRVEACFAAAAQASGCTMRTEKGLQYKELVHNVALTKTFRKHGRALGVKFTDDDMSFLEPCGASTDAGNVSHELPTMHPVFAIETKSKNHTLGFAESANAPEAQAPTLRVAKMLALTALDLFTNHELLSEVKREFEEWKITQNKGER</sequence>
<feature type="domain" description="Peptidase M20 dimerisation" evidence="1">
    <location>
        <begin position="47"/>
        <end position="140"/>
    </location>
</feature>
<organism evidence="2 3">
    <name type="scientific">Haemaphysalis longicornis</name>
    <name type="common">Bush tick</name>
    <dbReference type="NCBI Taxonomy" id="44386"/>
    <lineage>
        <taxon>Eukaryota</taxon>
        <taxon>Metazoa</taxon>
        <taxon>Ecdysozoa</taxon>
        <taxon>Arthropoda</taxon>
        <taxon>Chelicerata</taxon>
        <taxon>Arachnida</taxon>
        <taxon>Acari</taxon>
        <taxon>Parasitiformes</taxon>
        <taxon>Ixodida</taxon>
        <taxon>Ixodoidea</taxon>
        <taxon>Ixodidae</taxon>
        <taxon>Haemaphysalinae</taxon>
        <taxon>Haemaphysalis</taxon>
    </lineage>
</organism>
<dbReference type="SUPFAM" id="SSF55031">
    <property type="entry name" value="Bacterial exopeptidase dimerisation domain"/>
    <property type="match status" value="1"/>
</dbReference>
<comment type="caution">
    <text evidence="2">The sequence shown here is derived from an EMBL/GenBank/DDBJ whole genome shotgun (WGS) entry which is preliminary data.</text>
</comment>
<evidence type="ECO:0000313" key="3">
    <source>
        <dbReference type="Proteomes" id="UP000821853"/>
    </source>
</evidence>
<dbReference type="InterPro" id="IPR011650">
    <property type="entry name" value="Peptidase_M20_dimer"/>
</dbReference>
<dbReference type="Proteomes" id="UP000821853">
    <property type="component" value="Chromosome 5"/>
</dbReference>
<evidence type="ECO:0000259" key="1">
    <source>
        <dbReference type="Pfam" id="PF07687"/>
    </source>
</evidence>
<dbReference type="FunFam" id="3.30.70.360:FF:000004">
    <property type="entry name" value="Peptidase M20 domain-containing protein 2"/>
    <property type="match status" value="1"/>
</dbReference>
<keyword evidence="3" id="KW-1185">Reference proteome</keyword>
<dbReference type="PANTHER" id="PTHR30575">
    <property type="entry name" value="PEPTIDASE M20"/>
    <property type="match status" value="1"/>
</dbReference>
<dbReference type="Gene3D" id="3.40.630.10">
    <property type="entry name" value="Zn peptidases"/>
    <property type="match status" value="2"/>
</dbReference>
<dbReference type="PANTHER" id="PTHR30575:SF0">
    <property type="entry name" value="XAA-ARG DIPEPTIDASE"/>
    <property type="match status" value="1"/>
</dbReference>
<dbReference type="InterPro" id="IPR036264">
    <property type="entry name" value="Bact_exopeptidase_dim_dom"/>
</dbReference>
<dbReference type="VEuPathDB" id="VectorBase:HLOH_060986"/>
<name>A0A9J6GKV9_HAELO</name>
<accession>A0A9J6GKV9</accession>
<evidence type="ECO:0000313" key="2">
    <source>
        <dbReference type="EMBL" id="KAH9375529.1"/>
    </source>
</evidence>
<proteinExistence type="predicted"/>
<dbReference type="Pfam" id="PF07687">
    <property type="entry name" value="M20_dimer"/>
    <property type="match status" value="1"/>
</dbReference>
<dbReference type="GO" id="GO:0016805">
    <property type="term" value="F:dipeptidase activity"/>
    <property type="evidence" value="ECO:0007669"/>
    <property type="project" value="TreeGrafter"/>
</dbReference>